<organism evidence="4 5">
    <name type="scientific">Falseniella ignava</name>
    <dbReference type="NCBI Taxonomy" id="137730"/>
    <lineage>
        <taxon>Bacteria</taxon>
        <taxon>Bacillati</taxon>
        <taxon>Bacillota</taxon>
        <taxon>Bacilli</taxon>
        <taxon>Lactobacillales</taxon>
        <taxon>Aerococcaceae</taxon>
        <taxon>Falseniella</taxon>
    </lineage>
</organism>
<keyword evidence="1" id="KW-0805">Transcription regulation</keyword>
<dbReference type="InterPro" id="IPR050661">
    <property type="entry name" value="BglG_antiterminators"/>
</dbReference>
<evidence type="ECO:0000313" key="5">
    <source>
        <dbReference type="Proteomes" id="UP000234384"/>
    </source>
</evidence>
<dbReference type="EMBL" id="PKHE01000013">
    <property type="protein sequence ID" value="PKY88583.1"/>
    <property type="molecule type" value="Genomic_DNA"/>
</dbReference>
<evidence type="ECO:0000256" key="2">
    <source>
        <dbReference type="ARBA" id="ARBA00023163"/>
    </source>
</evidence>
<evidence type="ECO:0000256" key="1">
    <source>
        <dbReference type="ARBA" id="ARBA00023015"/>
    </source>
</evidence>
<gene>
    <name evidence="4" type="ORF">CYJ57_05515</name>
</gene>
<dbReference type="InterPro" id="IPR007737">
    <property type="entry name" value="Mga_HTH"/>
</dbReference>
<dbReference type="Pfam" id="PF05043">
    <property type="entry name" value="Mga"/>
    <property type="match status" value="1"/>
</dbReference>
<feature type="domain" description="Mga helix-turn-helix" evidence="3">
    <location>
        <begin position="82"/>
        <end position="160"/>
    </location>
</feature>
<dbReference type="PANTHER" id="PTHR30185">
    <property type="entry name" value="CRYPTIC BETA-GLUCOSIDE BGL OPERON ANTITERMINATOR"/>
    <property type="match status" value="1"/>
</dbReference>
<proteinExistence type="predicted"/>
<dbReference type="Gene3D" id="1.10.10.10">
    <property type="entry name" value="Winged helix-like DNA-binding domain superfamily/Winged helix DNA-binding domain"/>
    <property type="match status" value="2"/>
</dbReference>
<evidence type="ECO:0000313" key="4">
    <source>
        <dbReference type="EMBL" id="PKY88583.1"/>
    </source>
</evidence>
<dbReference type="Proteomes" id="UP000234384">
    <property type="component" value="Unassembled WGS sequence"/>
</dbReference>
<name>A0A2I1JZ01_9LACT</name>
<keyword evidence="2" id="KW-0804">Transcription</keyword>
<dbReference type="PANTHER" id="PTHR30185:SF18">
    <property type="entry name" value="TRANSCRIPTIONAL REGULATOR MTLR"/>
    <property type="match status" value="1"/>
</dbReference>
<sequence>MDGRRLILRQILSETTLRKLQLIEHLDLLTNPIEEEQLAAELVVSKRTLKNDIQQINNNFDFLHIHNTCQGIYLTYAEGKNYRAIYRYFLKHELGFRLLDYIFRESNVTLEQVAKELYTSPSTIYRLVNKLNQALEFYHIKICYPSLTFDGEEVDIRFFF</sequence>
<reference evidence="4 5" key="1">
    <citation type="submission" date="2017-12" db="EMBL/GenBank/DDBJ databases">
        <title>Phylogenetic diversity of female urinary microbiome.</title>
        <authorList>
            <person name="Thomas-White K."/>
            <person name="Wolfe A.J."/>
        </authorList>
    </citation>
    <scope>NUCLEOTIDE SEQUENCE [LARGE SCALE GENOMIC DNA]</scope>
    <source>
        <strain evidence="4 5">UMB0898</strain>
    </source>
</reference>
<dbReference type="AlphaFoldDB" id="A0A2I1JZ01"/>
<dbReference type="InterPro" id="IPR036388">
    <property type="entry name" value="WH-like_DNA-bd_sf"/>
</dbReference>
<evidence type="ECO:0000259" key="3">
    <source>
        <dbReference type="Pfam" id="PF05043"/>
    </source>
</evidence>
<protein>
    <recommendedName>
        <fullName evidence="3">Mga helix-turn-helix domain-containing protein</fullName>
    </recommendedName>
</protein>
<comment type="caution">
    <text evidence="4">The sequence shown here is derived from an EMBL/GenBank/DDBJ whole genome shotgun (WGS) entry which is preliminary data.</text>
</comment>
<accession>A0A2I1JZ01</accession>